<evidence type="ECO:0000313" key="3">
    <source>
        <dbReference type="Proteomes" id="UP000248856"/>
    </source>
</evidence>
<keyword evidence="3" id="KW-1185">Reference proteome</keyword>
<protein>
    <submittedName>
        <fullName evidence="2">Uncharacterized protein</fullName>
    </submittedName>
</protein>
<dbReference type="RefSeq" id="WP_146749390.1">
    <property type="nucleotide sequence ID" value="NZ_CBCSGC010000042.1"/>
</dbReference>
<feature type="compositionally biased region" description="Polar residues" evidence="1">
    <location>
        <begin position="1"/>
        <end position="13"/>
    </location>
</feature>
<dbReference type="EMBL" id="QLTA01000060">
    <property type="protein sequence ID" value="RAR75926.1"/>
    <property type="molecule type" value="Genomic_DNA"/>
</dbReference>
<dbReference type="AlphaFoldDB" id="A0A328Z0U5"/>
<proteinExistence type="predicted"/>
<feature type="region of interest" description="Disordered" evidence="1">
    <location>
        <begin position="1"/>
        <end position="23"/>
    </location>
</feature>
<name>A0A328Z0U5_9BURK</name>
<gene>
    <name evidence="2" type="ORF">AX018_106040</name>
</gene>
<organism evidence="2 3">
    <name type="scientific">Paracidovorax anthurii</name>
    <dbReference type="NCBI Taxonomy" id="78229"/>
    <lineage>
        <taxon>Bacteria</taxon>
        <taxon>Pseudomonadati</taxon>
        <taxon>Pseudomonadota</taxon>
        <taxon>Betaproteobacteria</taxon>
        <taxon>Burkholderiales</taxon>
        <taxon>Comamonadaceae</taxon>
        <taxon>Paracidovorax</taxon>
    </lineage>
</organism>
<sequence>MTTGTKVRNQKQPPSRGVPKKIAPAKSQASAKIVAPATQNLSTSYGVHVDRERQIAVFTDFWFVAVRYQILKGLSDNGLASVLGVSDKTVGNWRDCIVASGAIKELIGLIDGLPGNLQSRNSQKVKESLQARLGALTKNSPTIAATRASRLPSETTFRDAVRHATPEVLTSLVMDLDARDSRFAGANTASGRTKSTAQHLADELIDLYEVEDGLDVPMFRNELESRLAKVSQIAARLSLGFVAQITPATPVD</sequence>
<comment type="caution">
    <text evidence="2">The sequence shown here is derived from an EMBL/GenBank/DDBJ whole genome shotgun (WGS) entry which is preliminary data.</text>
</comment>
<dbReference type="Proteomes" id="UP000248856">
    <property type="component" value="Unassembled WGS sequence"/>
</dbReference>
<reference evidence="2 3" key="1">
    <citation type="submission" date="2018-06" db="EMBL/GenBank/DDBJ databases">
        <title>Genomic Encyclopedia of Archaeal and Bacterial Type Strains, Phase II (KMG-II): from individual species to whole genera.</title>
        <authorList>
            <person name="Goeker M."/>
        </authorList>
    </citation>
    <scope>NUCLEOTIDE SEQUENCE [LARGE SCALE GENOMIC DNA]</scope>
    <source>
        <strain evidence="2 3">CFPB 3232</strain>
    </source>
</reference>
<accession>A0A328Z0U5</accession>
<evidence type="ECO:0000256" key="1">
    <source>
        <dbReference type="SAM" id="MobiDB-lite"/>
    </source>
</evidence>
<evidence type="ECO:0000313" key="2">
    <source>
        <dbReference type="EMBL" id="RAR75926.1"/>
    </source>
</evidence>